<name>A0A0F9M1G8_9ZZZZ</name>
<dbReference type="EMBL" id="LAZR01006299">
    <property type="protein sequence ID" value="KKM93191.1"/>
    <property type="molecule type" value="Genomic_DNA"/>
</dbReference>
<accession>A0A0F9M1G8</accession>
<protein>
    <recommendedName>
        <fullName evidence="2">GP-PDE domain-containing protein</fullName>
    </recommendedName>
</protein>
<dbReference type="SUPFAM" id="SSF51695">
    <property type="entry name" value="PLC-like phosphodiesterases"/>
    <property type="match status" value="1"/>
</dbReference>
<organism evidence="1">
    <name type="scientific">marine sediment metagenome</name>
    <dbReference type="NCBI Taxonomy" id="412755"/>
    <lineage>
        <taxon>unclassified sequences</taxon>
        <taxon>metagenomes</taxon>
        <taxon>ecological metagenomes</taxon>
    </lineage>
</organism>
<reference evidence="1" key="1">
    <citation type="journal article" date="2015" name="Nature">
        <title>Complex archaea that bridge the gap between prokaryotes and eukaryotes.</title>
        <authorList>
            <person name="Spang A."/>
            <person name="Saw J.H."/>
            <person name="Jorgensen S.L."/>
            <person name="Zaremba-Niedzwiedzka K."/>
            <person name="Martijn J."/>
            <person name="Lind A.E."/>
            <person name="van Eijk R."/>
            <person name="Schleper C."/>
            <person name="Guy L."/>
            <person name="Ettema T.J."/>
        </authorList>
    </citation>
    <scope>NUCLEOTIDE SEQUENCE</scope>
</reference>
<evidence type="ECO:0008006" key="2">
    <source>
        <dbReference type="Google" id="ProtNLM"/>
    </source>
</evidence>
<dbReference type="InterPro" id="IPR017946">
    <property type="entry name" value="PLC-like_Pdiesterase_TIM-brl"/>
</dbReference>
<sequence>MILIAHRGNINGPNIMDENKPSYIEDAIDQGYDVEIDVWLLDGKYYLGHDEPSYVVGLEFLGMKSLWIHCKNYEALQDLSQRDLNVFFHTDEDYVLTSKNYIWAYPGKLGNKHTICVMPEWGDYSIDGFAGVCSDYIGDYK</sequence>
<gene>
    <name evidence="1" type="ORF">LCGC14_1210860</name>
</gene>
<dbReference type="GO" id="GO:0008081">
    <property type="term" value="F:phosphoric diester hydrolase activity"/>
    <property type="evidence" value="ECO:0007669"/>
    <property type="project" value="InterPro"/>
</dbReference>
<evidence type="ECO:0000313" key="1">
    <source>
        <dbReference type="EMBL" id="KKM93191.1"/>
    </source>
</evidence>
<dbReference type="GO" id="GO:0006629">
    <property type="term" value="P:lipid metabolic process"/>
    <property type="evidence" value="ECO:0007669"/>
    <property type="project" value="InterPro"/>
</dbReference>
<comment type="caution">
    <text evidence="1">The sequence shown here is derived from an EMBL/GenBank/DDBJ whole genome shotgun (WGS) entry which is preliminary data.</text>
</comment>
<dbReference type="AlphaFoldDB" id="A0A0F9M1G8"/>
<proteinExistence type="predicted"/>